<evidence type="ECO:0000256" key="1">
    <source>
        <dbReference type="ARBA" id="ARBA00006484"/>
    </source>
</evidence>
<evidence type="ECO:0000313" key="4">
    <source>
        <dbReference type="Proteomes" id="UP001304769"/>
    </source>
</evidence>
<protein>
    <submittedName>
        <fullName evidence="3">SDR family oxidoreductase</fullName>
    </submittedName>
</protein>
<comment type="similarity">
    <text evidence="1">Belongs to the short-chain dehydrogenases/reductases (SDR) family.</text>
</comment>
<dbReference type="InterPro" id="IPR020904">
    <property type="entry name" value="Sc_DH/Rdtase_CS"/>
</dbReference>
<dbReference type="PRINTS" id="PR00081">
    <property type="entry name" value="GDHRDH"/>
</dbReference>
<dbReference type="PANTHER" id="PTHR24321">
    <property type="entry name" value="DEHYDROGENASES, SHORT CHAIN"/>
    <property type="match status" value="1"/>
</dbReference>
<dbReference type="Pfam" id="PF13561">
    <property type="entry name" value="adh_short_C2"/>
    <property type="match status" value="1"/>
</dbReference>
<accession>A0ABU5T4Y0</accession>
<dbReference type="PROSITE" id="PS00061">
    <property type="entry name" value="ADH_SHORT"/>
    <property type="match status" value="1"/>
</dbReference>
<sequence>MGTLEGRVALVTGGSTLVGRGVVDALVEEGARVVIADIDAQGGGEAALHPSVEFRLTDITDDGALAALAETLRQDYGRLDVLVNLACSYLDDGAHSDRADWLSSLNVNVVSAVMVARAVRELLTESGHGSIVNFTSISSSVAQTGRWLYPASKAALVQLTRSMAADFASDGIRVNSVSPGWTWSKVMDTLSRGDAAHVDSVAAPFHLLGRVGRPSEVGAVVAFLASDAASVVTGADWAADGGYSALGPERNEPAIPLLVKDAAQAVPADGR</sequence>
<dbReference type="InterPro" id="IPR002347">
    <property type="entry name" value="SDR_fam"/>
</dbReference>
<gene>
    <name evidence="3" type="ORF">SPF06_05660</name>
</gene>
<proteinExistence type="inferred from homology"/>
<dbReference type="EMBL" id="JAYGGQ010000002">
    <property type="protein sequence ID" value="MEA5454206.1"/>
    <property type="molecule type" value="Genomic_DNA"/>
</dbReference>
<dbReference type="RefSeq" id="WP_323277988.1">
    <property type="nucleotide sequence ID" value="NZ_JAYGGQ010000002.1"/>
</dbReference>
<reference evidence="3 4" key="1">
    <citation type="submission" date="2023-12" db="EMBL/GenBank/DDBJ databases">
        <title>Sinomonas terricola sp. nov, isolated from litchi orchard soil in Guangdong, PR China.</title>
        <authorList>
            <person name="Jiaxin W."/>
            <person name="Yang Z."/>
            <person name="Honghui Z."/>
        </authorList>
    </citation>
    <scope>NUCLEOTIDE SEQUENCE [LARGE SCALE GENOMIC DNA]</scope>
    <source>
        <strain evidence="3 4">JGH33</strain>
    </source>
</reference>
<dbReference type="InterPro" id="IPR036291">
    <property type="entry name" value="NAD(P)-bd_dom_sf"/>
</dbReference>
<dbReference type="CDD" id="cd05233">
    <property type="entry name" value="SDR_c"/>
    <property type="match status" value="1"/>
</dbReference>
<dbReference type="PANTHER" id="PTHR24321:SF8">
    <property type="entry name" value="ESTRADIOL 17-BETA-DEHYDROGENASE 8-RELATED"/>
    <property type="match status" value="1"/>
</dbReference>
<dbReference type="Gene3D" id="3.40.50.720">
    <property type="entry name" value="NAD(P)-binding Rossmann-like Domain"/>
    <property type="match status" value="1"/>
</dbReference>
<name>A0ABU5T4Y0_9MICC</name>
<dbReference type="SUPFAM" id="SSF51735">
    <property type="entry name" value="NAD(P)-binding Rossmann-fold domains"/>
    <property type="match status" value="1"/>
</dbReference>
<dbReference type="Proteomes" id="UP001304769">
    <property type="component" value="Unassembled WGS sequence"/>
</dbReference>
<dbReference type="PRINTS" id="PR00080">
    <property type="entry name" value="SDRFAMILY"/>
</dbReference>
<keyword evidence="4" id="KW-1185">Reference proteome</keyword>
<comment type="caution">
    <text evidence="3">The sequence shown here is derived from an EMBL/GenBank/DDBJ whole genome shotgun (WGS) entry which is preliminary data.</text>
</comment>
<evidence type="ECO:0000256" key="2">
    <source>
        <dbReference type="ARBA" id="ARBA00023002"/>
    </source>
</evidence>
<organism evidence="3 4">
    <name type="scientific">Sinomonas terricola</name>
    <dbReference type="NCBI Taxonomy" id="3110330"/>
    <lineage>
        <taxon>Bacteria</taxon>
        <taxon>Bacillati</taxon>
        <taxon>Actinomycetota</taxon>
        <taxon>Actinomycetes</taxon>
        <taxon>Micrococcales</taxon>
        <taxon>Micrococcaceae</taxon>
        <taxon>Sinomonas</taxon>
    </lineage>
</organism>
<dbReference type="NCBIfam" id="NF006121">
    <property type="entry name" value="PRK08265.1"/>
    <property type="match status" value="1"/>
</dbReference>
<keyword evidence="2" id="KW-0560">Oxidoreductase</keyword>
<evidence type="ECO:0000313" key="3">
    <source>
        <dbReference type="EMBL" id="MEA5454206.1"/>
    </source>
</evidence>